<dbReference type="PROSITE" id="PS00154">
    <property type="entry name" value="ATPASE_E1_E2"/>
    <property type="match status" value="1"/>
</dbReference>
<dbReference type="OrthoDB" id="9814270at2"/>
<dbReference type="Gene3D" id="2.70.150.10">
    <property type="entry name" value="Calcium-transporting ATPase, cytoplasmic transduction domain A"/>
    <property type="match status" value="1"/>
</dbReference>
<dbReference type="Gene3D" id="1.20.1110.10">
    <property type="entry name" value="Calcium-transporting ATPase, transmembrane domain"/>
    <property type="match status" value="1"/>
</dbReference>
<keyword evidence="8" id="KW-0460">Magnesium</keyword>
<dbReference type="InterPro" id="IPR050510">
    <property type="entry name" value="Cation_transp_ATPase_P-type"/>
</dbReference>
<dbReference type="PRINTS" id="PR00119">
    <property type="entry name" value="CATATPASE"/>
</dbReference>
<evidence type="ECO:0000313" key="14">
    <source>
        <dbReference type="EMBL" id="CUA81555.1"/>
    </source>
</evidence>
<dbReference type="InterPro" id="IPR018303">
    <property type="entry name" value="ATPase_P-typ_P_site"/>
</dbReference>
<name>A0A0K6GS59_9NEIS</name>
<evidence type="ECO:0000256" key="6">
    <source>
        <dbReference type="ARBA" id="ARBA00022741"/>
    </source>
</evidence>
<dbReference type="FunFam" id="2.70.150.10:FF:000160">
    <property type="entry name" value="Sarcoplasmic/endoplasmic reticulum calcium ATPase 1"/>
    <property type="match status" value="1"/>
</dbReference>
<dbReference type="InterPro" id="IPR008250">
    <property type="entry name" value="ATPase_P-typ_transduc_dom_A_sf"/>
</dbReference>
<feature type="transmembrane region" description="Helical" evidence="12">
    <location>
        <begin position="832"/>
        <end position="852"/>
    </location>
</feature>
<feature type="transmembrane region" description="Helical" evidence="12">
    <location>
        <begin position="791"/>
        <end position="812"/>
    </location>
</feature>
<dbReference type="InterPro" id="IPR023299">
    <property type="entry name" value="ATPase_P-typ_cyto_dom_N"/>
</dbReference>
<dbReference type="GO" id="GO:0019829">
    <property type="term" value="F:ATPase-coupled monoatomic cation transmembrane transporter activity"/>
    <property type="evidence" value="ECO:0007669"/>
    <property type="project" value="TreeGrafter"/>
</dbReference>
<protein>
    <submittedName>
        <fullName evidence="14">ATPase, P-type (Transporting), HAD superfamily, subfamily IC</fullName>
    </submittedName>
</protein>
<dbReference type="SFLD" id="SFLDS00003">
    <property type="entry name" value="Haloacid_Dehalogenase"/>
    <property type="match status" value="1"/>
</dbReference>
<dbReference type="EMBL" id="CYHA01000001">
    <property type="protein sequence ID" value="CUA81555.1"/>
    <property type="molecule type" value="Genomic_DNA"/>
</dbReference>
<keyword evidence="3" id="KW-1003">Cell membrane</keyword>
<evidence type="ECO:0000256" key="11">
    <source>
        <dbReference type="ARBA" id="ARBA00023136"/>
    </source>
</evidence>
<evidence type="ECO:0000256" key="4">
    <source>
        <dbReference type="ARBA" id="ARBA00022553"/>
    </source>
</evidence>
<dbReference type="PRINTS" id="PR00120">
    <property type="entry name" value="HATPASE"/>
</dbReference>
<dbReference type="GO" id="GO:0016887">
    <property type="term" value="F:ATP hydrolysis activity"/>
    <property type="evidence" value="ECO:0007669"/>
    <property type="project" value="InterPro"/>
</dbReference>
<dbReference type="PANTHER" id="PTHR43294">
    <property type="entry name" value="SODIUM/POTASSIUM-TRANSPORTING ATPASE SUBUNIT ALPHA"/>
    <property type="match status" value="1"/>
</dbReference>
<dbReference type="SUPFAM" id="SSF81653">
    <property type="entry name" value="Calcium ATPase, transduction domain A"/>
    <property type="match status" value="1"/>
</dbReference>
<dbReference type="SFLD" id="SFLDG00002">
    <property type="entry name" value="C1.7:_P-type_atpase_like"/>
    <property type="match status" value="1"/>
</dbReference>
<comment type="subcellular location">
    <subcellularLocation>
        <location evidence="1">Cell membrane</location>
        <topology evidence="1">Multi-pass membrane protein</topology>
    </subcellularLocation>
</comment>
<evidence type="ECO:0000256" key="12">
    <source>
        <dbReference type="SAM" id="Phobius"/>
    </source>
</evidence>
<evidence type="ECO:0000259" key="13">
    <source>
        <dbReference type="SMART" id="SM00831"/>
    </source>
</evidence>
<dbReference type="RefSeq" id="WP_055433134.1">
    <property type="nucleotide sequence ID" value="NZ_CYHA01000001.1"/>
</dbReference>
<dbReference type="GO" id="GO:0005524">
    <property type="term" value="F:ATP binding"/>
    <property type="evidence" value="ECO:0007669"/>
    <property type="project" value="UniProtKB-KW"/>
</dbReference>
<keyword evidence="5 12" id="KW-0812">Transmembrane</keyword>
<dbReference type="InterPro" id="IPR006068">
    <property type="entry name" value="ATPase_P-typ_cation-transptr_C"/>
</dbReference>
<feature type="transmembrane region" description="Helical" evidence="12">
    <location>
        <begin position="83"/>
        <end position="99"/>
    </location>
</feature>
<keyword evidence="4" id="KW-0597">Phosphoprotein</keyword>
<feature type="transmembrane region" description="Helical" evidence="12">
    <location>
        <begin position="246"/>
        <end position="266"/>
    </location>
</feature>
<dbReference type="SFLD" id="SFLDF00027">
    <property type="entry name" value="p-type_atpase"/>
    <property type="match status" value="1"/>
</dbReference>
<feature type="transmembrane region" description="Helical" evidence="12">
    <location>
        <begin position="691"/>
        <end position="715"/>
    </location>
</feature>
<evidence type="ECO:0000256" key="9">
    <source>
        <dbReference type="ARBA" id="ARBA00022967"/>
    </source>
</evidence>
<dbReference type="InterPro" id="IPR044492">
    <property type="entry name" value="P_typ_ATPase_HD_dom"/>
</dbReference>
<dbReference type="SUPFAM" id="SSF56784">
    <property type="entry name" value="HAD-like"/>
    <property type="match status" value="1"/>
</dbReference>
<feature type="domain" description="Cation-transporting P-type ATPase N-terminal" evidence="13">
    <location>
        <begin position="6"/>
        <end position="79"/>
    </location>
</feature>
<evidence type="ECO:0000256" key="2">
    <source>
        <dbReference type="ARBA" id="ARBA00005675"/>
    </source>
</evidence>
<comment type="similarity">
    <text evidence="2">Belongs to the cation transport ATPase (P-type) (TC 3.A.3) family. Type IIA subfamily.</text>
</comment>
<dbReference type="InterPro" id="IPR023298">
    <property type="entry name" value="ATPase_P-typ_TM_dom_sf"/>
</dbReference>
<dbReference type="InterPro" id="IPR036412">
    <property type="entry name" value="HAD-like_sf"/>
</dbReference>
<dbReference type="Gene3D" id="3.40.50.1000">
    <property type="entry name" value="HAD superfamily/HAD-like"/>
    <property type="match status" value="1"/>
</dbReference>
<dbReference type="Gene3D" id="3.40.1110.10">
    <property type="entry name" value="Calcium-transporting ATPase, cytoplasmic domain N"/>
    <property type="match status" value="1"/>
</dbReference>
<evidence type="ECO:0000256" key="5">
    <source>
        <dbReference type="ARBA" id="ARBA00022692"/>
    </source>
</evidence>
<keyword evidence="15" id="KW-1185">Reference proteome</keyword>
<feature type="transmembrane region" description="Helical" evidence="12">
    <location>
        <begin position="721"/>
        <end position="742"/>
    </location>
</feature>
<dbReference type="Proteomes" id="UP000243535">
    <property type="component" value="Unassembled WGS sequence"/>
</dbReference>
<evidence type="ECO:0000256" key="10">
    <source>
        <dbReference type="ARBA" id="ARBA00022989"/>
    </source>
</evidence>
<dbReference type="SUPFAM" id="SSF81665">
    <property type="entry name" value="Calcium ATPase, transmembrane domain M"/>
    <property type="match status" value="1"/>
</dbReference>
<proteinExistence type="inferred from homology"/>
<dbReference type="InterPro" id="IPR001757">
    <property type="entry name" value="P_typ_ATPase"/>
</dbReference>
<dbReference type="GO" id="GO:0015662">
    <property type="term" value="F:P-type ion transporter activity"/>
    <property type="evidence" value="ECO:0007669"/>
    <property type="project" value="UniProtKB-ARBA"/>
</dbReference>
<reference evidence="15" key="1">
    <citation type="submission" date="2015-08" db="EMBL/GenBank/DDBJ databases">
        <authorList>
            <person name="Varghese N."/>
        </authorList>
    </citation>
    <scope>NUCLEOTIDE SEQUENCE [LARGE SCALE GENOMIC DNA]</scope>
    <source>
        <strain evidence="15">DSM 17901</strain>
    </source>
</reference>
<dbReference type="GO" id="GO:1902600">
    <property type="term" value="P:proton transmembrane transport"/>
    <property type="evidence" value="ECO:0007669"/>
    <property type="project" value="TreeGrafter"/>
</dbReference>
<keyword evidence="11 12" id="KW-0472">Membrane</keyword>
<evidence type="ECO:0000313" key="15">
    <source>
        <dbReference type="Proteomes" id="UP000243535"/>
    </source>
</evidence>
<dbReference type="InterPro" id="IPR004014">
    <property type="entry name" value="ATPase_P-typ_cation-transptr_N"/>
</dbReference>
<accession>A0A0K6GS59</accession>
<keyword evidence="9" id="KW-1278">Translocase</keyword>
<evidence type="ECO:0000256" key="8">
    <source>
        <dbReference type="ARBA" id="ARBA00022842"/>
    </source>
</evidence>
<dbReference type="InterPro" id="IPR059000">
    <property type="entry name" value="ATPase_P-type_domA"/>
</dbReference>
<keyword evidence="10 12" id="KW-1133">Transmembrane helix</keyword>
<dbReference type="SMART" id="SM00831">
    <property type="entry name" value="Cation_ATPase_N"/>
    <property type="match status" value="1"/>
</dbReference>
<dbReference type="NCBIfam" id="TIGR01494">
    <property type="entry name" value="ATPase_P-type"/>
    <property type="match status" value="2"/>
</dbReference>
<dbReference type="Pfam" id="PF13246">
    <property type="entry name" value="Cation_ATPase"/>
    <property type="match status" value="1"/>
</dbReference>
<keyword evidence="7" id="KW-0067">ATP-binding</keyword>
<dbReference type="InterPro" id="IPR023214">
    <property type="entry name" value="HAD_sf"/>
</dbReference>
<feature type="transmembrane region" description="Helical" evidence="12">
    <location>
        <begin position="272"/>
        <end position="301"/>
    </location>
</feature>
<dbReference type="GO" id="GO:0005886">
    <property type="term" value="C:plasma membrane"/>
    <property type="evidence" value="ECO:0007669"/>
    <property type="project" value="UniProtKB-SubCell"/>
</dbReference>
<sequence length="901" mass="95790">MAAPSDWHALSAAETLATLETSTDGLDDAALCQRRAHHGSNTLPQARPQTLLQRFFRQFHNLLIYILLAASGVTAWLGDMLDTGVILGVVLINAVIGALQEGRAESALSAIRTLLAPRALVRRGGQRQEVEAASLVPGDIVLLQSGDKVPADLRLVEVRALRVDESALTGESVPVEKSEAPCRADTPLAERHNMAYAGTVVSYGQAEGVVVATGRETELGRITTLLAGVESRETPLTRLLDRFARWLTGVILAVTVLTLLLGVYWRGESWEAMFLAGVGLAVAAVPEGLPAIVTITLAIGVERMARRRAIMRKLPAVETLGAVSVICTDKTGTLTRNEMMVAEIMLADAALVAEGNGYAPEGRLLREAQPLEAGTLPTLAPLLRAAALCNDARLYVRDGQWQVEGDPTEGALLTLAHKAGLPPETLLARLPRLDTLPFESERRFMATLHHDHQGHRVAYLKGAPEVILARAVSALSGQGPIPLEVGFWQERVNALAARGLRVLALAAVPDVVEAELDESLLEDGLTLLGLVGLIDPPREEAREAVRACQSAGIRVKMITGDHAATAVAIGSALGIGDGRRVLTGAQLEVLDDTTLAEAIRDTDVFARTSPEHKLRLVKALQAEGRVIAMTGDGVNDAPALKRADVGVAMGAKGTDAAREAADMVLTDDNFASIVRAVEEGRTVYDNLKKTILFILPTNAGEAAIIVAAILAGVPLPITPLQILWINMVTAVTLALALAFEPPEGDVMQRPPRPPEARLMDGLFVWRLVLVGALMVALPFALYLWAEANGSTVAQARTLAVNAMVATEIGYLFNSRALLAAPWPRGGRRPNPAVAWAVGVLLLLQAALTGLPMMQRLFGTAPLSAGEWLAVAGCGGVTFLLVEAEKALRRRAGQKVAPARAR</sequence>
<gene>
    <name evidence="14" type="ORF">Ga0061063_0397</name>
</gene>
<evidence type="ECO:0000256" key="3">
    <source>
        <dbReference type="ARBA" id="ARBA00022475"/>
    </source>
</evidence>
<dbReference type="PANTHER" id="PTHR43294:SF21">
    <property type="entry name" value="CATION TRANSPORTING ATPASE"/>
    <property type="match status" value="1"/>
</dbReference>
<feature type="transmembrane region" description="Helical" evidence="12">
    <location>
        <begin position="59"/>
        <end position="77"/>
    </location>
</feature>
<feature type="transmembrane region" description="Helical" evidence="12">
    <location>
        <begin position="864"/>
        <end position="881"/>
    </location>
</feature>
<dbReference type="STRING" id="375574.GCA_001418035_00196"/>
<dbReference type="Pfam" id="PF00690">
    <property type="entry name" value="Cation_ATPase_N"/>
    <property type="match status" value="1"/>
</dbReference>
<dbReference type="SUPFAM" id="SSF81660">
    <property type="entry name" value="Metal cation-transporting ATPase, ATP-binding domain N"/>
    <property type="match status" value="1"/>
</dbReference>
<evidence type="ECO:0000256" key="7">
    <source>
        <dbReference type="ARBA" id="ARBA00022840"/>
    </source>
</evidence>
<feature type="transmembrane region" description="Helical" evidence="12">
    <location>
        <begin position="763"/>
        <end position="785"/>
    </location>
</feature>
<dbReference type="Pfam" id="PF00689">
    <property type="entry name" value="Cation_ATPase_C"/>
    <property type="match status" value="1"/>
</dbReference>
<evidence type="ECO:0000256" key="1">
    <source>
        <dbReference type="ARBA" id="ARBA00004651"/>
    </source>
</evidence>
<keyword evidence="6" id="KW-0547">Nucleotide-binding</keyword>
<dbReference type="Pfam" id="PF00122">
    <property type="entry name" value="E1-E2_ATPase"/>
    <property type="match status" value="1"/>
</dbReference>
<dbReference type="Pfam" id="PF08282">
    <property type="entry name" value="Hydrolase_3"/>
    <property type="match status" value="1"/>
</dbReference>
<dbReference type="FunFam" id="3.40.50.1000:FF:000028">
    <property type="entry name" value="Calcium-transporting P-type ATPase, putative"/>
    <property type="match status" value="1"/>
</dbReference>
<dbReference type="AlphaFoldDB" id="A0A0K6GS59"/>
<organism evidence="14 15">
    <name type="scientific">Gulbenkiania indica</name>
    <dbReference type="NCBI Taxonomy" id="375574"/>
    <lineage>
        <taxon>Bacteria</taxon>
        <taxon>Pseudomonadati</taxon>
        <taxon>Pseudomonadota</taxon>
        <taxon>Betaproteobacteria</taxon>
        <taxon>Neisseriales</taxon>
        <taxon>Chromobacteriaceae</taxon>
        <taxon>Gulbenkiania</taxon>
    </lineage>
</organism>